<evidence type="ECO:0000313" key="2">
    <source>
        <dbReference type="EMBL" id="KAK9137858.1"/>
    </source>
</evidence>
<keyword evidence="3" id="KW-1185">Reference proteome</keyword>
<accession>A0AAP0PAW3</accession>
<proteinExistence type="predicted"/>
<sequence length="217" mass="23499">MVVAMTEDWSEVLPGRTPEPRRSQSPLIHGEAAVDSDVYVCDCFIEISRLPDCGGGIWDWDHLGTKYGGSPESCIVSPETAHWETLSLDAMTREVSRIPPSSDLCPTALRSVHIIAEFENLSIVGISSKHGDASWGVKNPVLSDVASDAVRIPAHGATYDVLGRGLRVPHREDAATTSKVTTSPAACWAVSLILTLPKPMNATASQWRDTVHRGKFL</sequence>
<protein>
    <submittedName>
        <fullName evidence="2">Uncharacterized protein</fullName>
    </submittedName>
</protein>
<gene>
    <name evidence="2" type="ORF">Sjap_008452</name>
</gene>
<name>A0AAP0PAW3_9MAGN</name>
<dbReference type="Proteomes" id="UP001417504">
    <property type="component" value="Unassembled WGS sequence"/>
</dbReference>
<evidence type="ECO:0000313" key="3">
    <source>
        <dbReference type="Proteomes" id="UP001417504"/>
    </source>
</evidence>
<dbReference type="AlphaFoldDB" id="A0AAP0PAW3"/>
<dbReference type="EMBL" id="JBBNAE010000003">
    <property type="protein sequence ID" value="KAK9137858.1"/>
    <property type="molecule type" value="Genomic_DNA"/>
</dbReference>
<reference evidence="2 3" key="1">
    <citation type="submission" date="2024-01" db="EMBL/GenBank/DDBJ databases">
        <title>Genome assemblies of Stephania.</title>
        <authorList>
            <person name="Yang L."/>
        </authorList>
    </citation>
    <scope>NUCLEOTIDE SEQUENCE [LARGE SCALE GENOMIC DNA]</scope>
    <source>
        <strain evidence="2">QJT</strain>
        <tissue evidence="2">Leaf</tissue>
    </source>
</reference>
<evidence type="ECO:0000256" key="1">
    <source>
        <dbReference type="SAM" id="MobiDB-lite"/>
    </source>
</evidence>
<comment type="caution">
    <text evidence="2">The sequence shown here is derived from an EMBL/GenBank/DDBJ whole genome shotgun (WGS) entry which is preliminary data.</text>
</comment>
<organism evidence="2 3">
    <name type="scientific">Stephania japonica</name>
    <dbReference type="NCBI Taxonomy" id="461633"/>
    <lineage>
        <taxon>Eukaryota</taxon>
        <taxon>Viridiplantae</taxon>
        <taxon>Streptophyta</taxon>
        <taxon>Embryophyta</taxon>
        <taxon>Tracheophyta</taxon>
        <taxon>Spermatophyta</taxon>
        <taxon>Magnoliopsida</taxon>
        <taxon>Ranunculales</taxon>
        <taxon>Menispermaceae</taxon>
        <taxon>Menispermoideae</taxon>
        <taxon>Cissampelideae</taxon>
        <taxon>Stephania</taxon>
    </lineage>
</organism>
<feature type="region of interest" description="Disordered" evidence="1">
    <location>
        <begin position="1"/>
        <end position="25"/>
    </location>
</feature>